<protein>
    <submittedName>
        <fullName evidence="2">Uncharacterized protein</fullName>
    </submittedName>
</protein>
<dbReference type="AlphaFoldDB" id="A0A8T3UXF5"/>
<gene>
    <name evidence="2" type="ORF">IHE50_01730</name>
</gene>
<feature type="transmembrane region" description="Helical" evidence="1">
    <location>
        <begin position="40"/>
        <end position="56"/>
    </location>
</feature>
<proteinExistence type="predicted"/>
<accession>A0A8T3UXF5</accession>
<evidence type="ECO:0000256" key="1">
    <source>
        <dbReference type="SAM" id="Phobius"/>
    </source>
</evidence>
<name>A0A8T3UXF5_9ARCH</name>
<sequence length="107" mass="12245">MALSTLFYLILGLEMTNPTLFYVFLLALAAGVGVMFFERIEYGLISLFIVSLILYMGDIYQLYTLVAAILSIIILVLWVFRSVNIIHRIDNLISGVYLYLRTRKGNK</sequence>
<feature type="transmembrane region" description="Helical" evidence="1">
    <location>
        <begin position="62"/>
        <end position="80"/>
    </location>
</feature>
<evidence type="ECO:0000313" key="2">
    <source>
        <dbReference type="EMBL" id="MBE5728117.1"/>
    </source>
</evidence>
<keyword evidence="1" id="KW-0472">Membrane</keyword>
<dbReference type="EMBL" id="JADFAQ010000023">
    <property type="protein sequence ID" value="MBE5728117.1"/>
    <property type="molecule type" value="Genomic_DNA"/>
</dbReference>
<organism evidence="2 3">
    <name type="scientific">Candidatus Acidifodinimicrobium mancum</name>
    <dbReference type="NCBI Taxonomy" id="2898728"/>
    <lineage>
        <taxon>Archaea</taxon>
        <taxon>Candidatus Parvarchaeota</taxon>
        <taxon>Candidatus Acidifodinimicrobiaceae</taxon>
        <taxon>Candidatus Acidifodinimicrobium</taxon>
    </lineage>
</organism>
<reference evidence="2 3" key="1">
    <citation type="submission" date="2020-09" db="EMBL/GenBank/DDBJ databases">
        <title>Genomic characterization of a novel Parvarchaeota family in acid mine drainage sediments.</title>
        <authorList>
            <person name="Luo Z.-H."/>
        </authorList>
    </citation>
    <scope>NUCLEOTIDE SEQUENCE [LARGE SCALE GENOMIC DNA]</scope>
    <source>
        <strain evidence="2">TL1-5_bins.178</strain>
    </source>
</reference>
<evidence type="ECO:0000313" key="3">
    <source>
        <dbReference type="Proteomes" id="UP000763484"/>
    </source>
</evidence>
<comment type="caution">
    <text evidence="2">The sequence shown here is derived from an EMBL/GenBank/DDBJ whole genome shotgun (WGS) entry which is preliminary data.</text>
</comment>
<dbReference type="Proteomes" id="UP000763484">
    <property type="component" value="Unassembled WGS sequence"/>
</dbReference>
<keyword evidence="1" id="KW-1133">Transmembrane helix</keyword>
<feature type="transmembrane region" description="Helical" evidence="1">
    <location>
        <begin position="6"/>
        <end position="28"/>
    </location>
</feature>
<keyword evidence="1" id="KW-0812">Transmembrane</keyword>